<name>A0ABR1V3L7_9PEZI</name>
<feature type="compositionally biased region" description="Polar residues" evidence="1">
    <location>
        <begin position="73"/>
        <end position="103"/>
    </location>
</feature>
<feature type="region of interest" description="Disordered" evidence="1">
    <location>
        <begin position="1"/>
        <end position="25"/>
    </location>
</feature>
<comment type="caution">
    <text evidence="2">The sequence shown here is derived from an EMBL/GenBank/DDBJ whole genome shotgun (WGS) entry which is preliminary data.</text>
</comment>
<organism evidence="2 3">
    <name type="scientific">Apiospora phragmitis</name>
    <dbReference type="NCBI Taxonomy" id="2905665"/>
    <lineage>
        <taxon>Eukaryota</taxon>
        <taxon>Fungi</taxon>
        <taxon>Dikarya</taxon>
        <taxon>Ascomycota</taxon>
        <taxon>Pezizomycotina</taxon>
        <taxon>Sordariomycetes</taxon>
        <taxon>Xylariomycetidae</taxon>
        <taxon>Amphisphaeriales</taxon>
        <taxon>Apiosporaceae</taxon>
        <taxon>Apiospora</taxon>
    </lineage>
</organism>
<feature type="compositionally biased region" description="Acidic residues" evidence="1">
    <location>
        <begin position="1"/>
        <end position="11"/>
    </location>
</feature>
<gene>
    <name evidence="2" type="ORF">PG994_007503</name>
</gene>
<feature type="compositionally biased region" description="Polar residues" evidence="1">
    <location>
        <begin position="401"/>
        <end position="414"/>
    </location>
</feature>
<reference evidence="2 3" key="1">
    <citation type="submission" date="2023-01" db="EMBL/GenBank/DDBJ databases">
        <title>Analysis of 21 Apiospora genomes using comparative genomics revels a genus with tremendous synthesis potential of carbohydrate active enzymes and secondary metabolites.</title>
        <authorList>
            <person name="Sorensen T."/>
        </authorList>
    </citation>
    <scope>NUCLEOTIDE SEQUENCE [LARGE SCALE GENOMIC DNA]</scope>
    <source>
        <strain evidence="2 3">CBS 135458</strain>
    </source>
</reference>
<sequence>MRPEESDDLPDIDMAIADAPNDTQSLTERAFSDTLEEPQPGEVGNKAFIEAAESIFLSRSNDATGSPEAAHESTPSSPSELQSQTTVGSAPDKTTQQAESFSRNLIDPSYNFSDDEDELEVPELSKSPGEAEPGPRKSSETEGKEGLAEANDSSGVATTAEAEEGIDIPANQEEEVPPLESPSTTTTLETSEFSRIPVSEASIGETTNAVLQEVGKEENAGATTSSETLLARTAIAVDDAANREANPGEQEPDSSGPAGSSEVRRHVSSPPPGPELSPSPSPSLSRSIAKPARRPLAVSAASPRTPTKKTKKRSLDDGGRGETTKTRPTTASTTSETNRLTSSAKKHALASLIPDNSDDEDEISILAHTPTSSRHAEAPSSSSPLGNTVEPFTPSRRARNRSSLGSAAARQSGSRHAPATDSRASAPGGHSSSSSAASRRRSKAGYRSAAKAKTTAFSSPLLQRVLKTPRTARRYHHPSSAATEEEGVVRTPGGTMRRCGVDGFVCDRDFCLTCCK</sequence>
<accession>A0ABR1V3L7</accession>
<feature type="compositionally biased region" description="Pro residues" evidence="1">
    <location>
        <begin position="269"/>
        <end position="281"/>
    </location>
</feature>
<evidence type="ECO:0000313" key="2">
    <source>
        <dbReference type="EMBL" id="KAK8064865.1"/>
    </source>
</evidence>
<dbReference type="EMBL" id="JAQQWL010000007">
    <property type="protein sequence ID" value="KAK8064865.1"/>
    <property type="molecule type" value="Genomic_DNA"/>
</dbReference>
<feature type="compositionally biased region" description="Basic and acidic residues" evidence="1">
    <location>
        <begin position="133"/>
        <end position="147"/>
    </location>
</feature>
<dbReference type="Proteomes" id="UP001480595">
    <property type="component" value="Unassembled WGS sequence"/>
</dbReference>
<feature type="region of interest" description="Disordered" evidence="1">
    <location>
        <begin position="58"/>
        <end position="453"/>
    </location>
</feature>
<dbReference type="RefSeq" id="XP_066715854.1">
    <property type="nucleotide sequence ID" value="XM_066858912.1"/>
</dbReference>
<evidence type="ECO:0000313" key="3">
    <source>
        <dbReference type="Proteomes" id="UP001480595"/>
    </source>
</evidence>
<feature type="compositionally biased region" description="Low complexity" evidence="1">
    <location>
        <begin position="181"/>
        <end position="191"/>
    </location>
</feature>
<feature type="compositionally biased region" description="Basic and acidic residues" evidence="1">
    <location>
        <begin position="313"/>
        <end position="325"/>
    </location>
</feature>
<feature type="compositionally biased region" description="Low complexity" evidence="1">
    <location>
        <begin position="326"/>
        <end position="341"/>
    </location>
</feature>
<protein>
    <submittedName>
        <fullName evidence="2">Uncharacterized protein</fullName>
    </submittedName>
</protein>
<evidence type="ECO:0000256" key="1">
    <source>
        <dbReference type="SAM" id="MobiDB-lite"/>
    </source>
</evidence>
<feature type="compositionally biased region" description="Low complexity" evidence="1">
    <location>
        <begin position="422"/>
        <end position="437"/>
    </location>
</feature>
<proteinExistence type="predicted"/>
<feature type="compositionally biased region" description="Acidic residues" evidence="1">
    <location>
        <begin position="161"/>
        <end position="177"/>
    </location>
</feature>
<keyword evidence="3" id="KW-1185">Reference proteome</keyword>
<dbReference type="GeneID" id="92091975"/>